<dbReference type="PROSITE" id="PS00518">
    <property type="entry name" value="ZF_RING_1"/>
    <property type="match status" value="1"/>
</dbReference>
<name>A0A8T9C2U0_9HELO</name>
<dbReference type="GO" id="GO:0061630">
    <property type="term" value="F:ubiquitin protein ligase activity"/>
    <property type="evidence" value="ECO:0007669"/>
    <property type="project" value="UniProtKB-EC"/>
</dbReference>
<dbReference type="InterPro" id="IPR031127">
    <property type="entry name" value="E3_UB_ligase_RBR"/>
</dbReference>
<dbReference type="GO" id="GO:0008270">
    <property type="term" value="F:zinc ion binding"/>
    <property type="evidence" value="ECO:0007669"/>
    <property type="project" value="UniProtKB-KW"/>
</dbReference>
<protein>
    <recommendedName>
        <fullName evidence="2">RBR-type E3 ubiquitin transferase</fullName>
        <ecNumber evidence="2">2.3.2.31</ecNumber>
    </recommendedName>
</protein>
<comment type="caution">
    <text evidence="12">The sequence shown here is derived from an EMBL/GenBank/DDBJ whole genome shotgun (WGS) entry which is preliminary data.</text>
</comment>
<dbReference type="PROSITE" id="PS51873">
    <property type="entry name" value="TRIAD"/>
    <property type="match status" value="1"/>
</dbReference>
<reference evidence="12 13" key="1">
    <citation type="submission" date="2018-05" db="EMBL/GenBank/DDBJ databases">
        <title>Genome sequencing and assembly of the regulated plant pathogen Lachnellula willkommii and related sister species for the development of diagnostic species identification markers.</title>
        <authorList>
            <person name="Giroux E."/>
            <person name="Bilodeau G."/>
        </authorList>
    </citation>
    <scope>NUCLEOTIDE SEQUENCE [LARGE SCALE GENOMIC DNA]</scope>
    <source>
        <strain evidence="12 13">CBS 268.59</strain>
    </source>
</reference>
<dbReference type="InterPro" id="IPR001841">
    <property type="entry name" value="Znf_RING"/>
</dbReference>
<evidence type="ECO:0000256" key="7">
    <source>
        <dbReference type="ARBA" id="ARBA00022786"/>
    </source>
</evidence>
<dbReference type="EMBL" id="QGMK01000806">
    <property type="protein sequence ID" value="TVY78272.1"/>
    <property type="molecule type" value="Genomic_DNA"/>
</dbReference>
<evidence type="ECO:0000256" key="3">
    <source>
        <dbReference type="ARBA" id="ARBA00022679"/>
    </source>
</evidence>
<evidence type="ECO:0000256" key="2">
    <source>
        <dbReference type="ARBA" id="ARBA00012251"/>
    </source>
</evidence>
<keyword evidence="4" id="KW-0479">Metal-binding</keyword>
<keyword evidence="13" id="KW-1185">Reference proteome</keyword>
<evidence type="ECO:0000256" key="8">
    <source>
        <dbReference type="ARBA" id="ARBA00022833"/>
    </source>
</evidence>
<keyword evidence="5" id="KW-0677">Repeat</keyword>
<comment type="catalytic activity">
    <reaction evidence="1">
        <text>[E2 ubiquitin-conjugating enzyme]-S-ubiquitinyl-L-cysteine + [acceptor protein]-L-lysine = [E2 ubiquitin-conjugating enzyme]-L-cysteine + [acceptor protein]-N(6)-ubiquitinyl-L-lysine.</text>
        <dbReference type="EC" id="2.3.2.31"/>
    </reaction>
</comment>
<organism evidence="12 13">
    <name type="scientific">Lachnellula suecica</name>
    <dbReference type="NCBI Taxonomy" id="602035"/>
    <lineage>
        <taxon>Eukaryota</taxon>
        <taxon>Fungi</taxon>
        <taxon>Dikarya</taxon>
        <taxon>Ascomycota</taxon>
        <taxon>Pezizomycotina</taxon>
        <taxon>Leotiomycetes</taxon>
        <taxon>Helotiales</taxon>
        <taxon>Lachnaceae</taxon>
        <taxon>Lachnellula</taxon>
    </lineage>
</organism>
<accession>A0A8T9C2U0</accession>
<sequence length="355" mass="39886">MEQQNLNFFLRDADPATAVLIAQIRIPELENELAIQTAMRGANDRRGRDGERRAREELEGLRRVIATLGAQVEEHTLDDIEVMDYNPRNSIAQNRSFRVDTIQTGELMGNESVDVMENAEYNSSLLLETDTSDVESPTESEDPFADDIEDFADDWNSLVQVNPKTVQADPAPVALLDGKPCTVCQELFDERVLAIAPCEHAYCLFCIQDFFTRSFTDEALFPPKCCQQPILPESVKNYLTKKIRTTFVEKQIEFSTVNRTYCANTKCGAFIVAPKSPKKWLCCTKCKAMTCAACKSGMHAKGECAESPDTKKFKQLASKEGWQECPTCGRTVDLMHGCHHITLVSSPKLREEYVC</sequence>
<dbReference type="PANTHER" id="PTHR11685">
    <property type="entry name" value="RBR FAMILY RING FINGER AND IBR DOMAIN-CONTAINING"/>
    <property type="match status" value="1"/>
</dbReference>
<keyword evidence="8" id="KW-0862">Zinc</keyword>
<dbReference type="InterPro" id="IPR002867">
    <property type="entry name" value="IBR_dom"/>
</dbReference>
<dbReference type="GO" id="GO:0016567">
    <property type="term" value="P:protein ubiquitination"/>
    <property type="evidence" value="ECO:0007669"/>
    <property type="project" value="InterPro"/>
</dbReference>
<evidence type="ECO:0000256" key="9">
    <source>
        <dbReference type="PROSITE-ProRule" id="PRU00175"/>
    </source>
</evidence>
<dbReference type="CDD" id="cd20335">
    <property type="entry name" value="BRcat_RBR"/>
    <property type="match status" value="1"/>
</dbReference>
<dbReference type="Pfam" id="PF01485">
    <property type="entry name" value="IBR"/>
    <property type="match status" value="1"/>
</dbReference>
<evidence type="ECO:0000256" key="1">
    <source>
        <dbReference type="ARBA" id="ARBA00001798"/>
    </source>
</evidence>
<keyword evidence="3" id="KW-0808">Transferase</keyword>
<evidence type="ECO:0000313" key="13">
    <source>
        <dbReference type="Proteomes" id="UP000469558"/>
    </source>
</evidence>
<evidence type="ECO:0000256" key="4">
    <source>
        <dbReference type="ARBA" id="ARBA00022723"/>
    </source>
</evidence>
<dbReference type="SUPFAM" id="SSF57850">
    <property type="entry name" value="RING/U-box"/>
    <property type="match status" value="1"/>
</dbReference>
<dbReference type="InterPro" id="IPR013083">
    <property type="entry name" value="Znf_RING/FYVE/PHD"/>
</dbReference>
<evidence type="ECO:0000259" key="10">
    <source>
        <dbReference type="PROSITE" id="PS50089"/>
    </source>
</evidence>
<gene>
    <name evidence="12" type="ORF">LSUE1_G005877</name>
</gene>
<dbReference type="AlphaFoldDB" id="A0A8T9C2U0"/>
<evidence type="ECO:0000313" key="12">
    <source>
        <dbReference type="EMBL" id="TVY78272.1"/>
    </source>
</evidence>
<dbReference type="Proteomes" id="UP000469558">
    <property type="component" value="Unassembled WGS sequence"/>
</dbReference>
<feature type="domain" description="RING-type" evidence="10">
    <location>
        <begin position="181"/>
        <end position="225"/>
    </location>
</feature>
<proteinExistence type="predicted"/>
<dbReference type="PROSITE" id="PS50089">
    <property type="entry name" value="ZF_RING_2"/>
    <property type="match status" value="1"/>
</dbReference>
<dbReference type="InterPro" id="IPR044066">
    <property type="entry name" value="TRIAD_supradom"/>
</dbReference>
<dbReference type="EC" id="2.3.2.31" evidence="2"/>
<feature type="domain" description="RING-type" evidence="11">
    <location>
        <begin position="177"/>
        <end position="355"/>
    </location>
</feature>
<dbReference type="Gene3D" id="3.30.40.10">
    <property type="entry name" value="Zinc/RING finger domain, C3HC4 (zinc finger)"/>
    <property type="match status" value="1"/>
</dbReference>
<evidence type="ECO:0000256" key="6">
    <source>
        <dbReference type="ARBA" id="ARBA00022771"/>
    </source>
</evidence>
<keyword evidence="6 9" id="KW-0863">Zinc-finger</keyword>
<evidence type="ECO:0000259" key="11">
    <source>
        <dbReference type="PROSITE" id="PS51873"/>
    </source>
</evidence>
<dbReference type="InterPro" id="IPR017907">
    <property type="entry name" value="Znf_RING_CS"/>
</dbReference>
<keyword evidence="7" id="KW-0833">Ubl conjugation pathway</keyword>
<dbReference type="OrthoDB" id="10009520at2759"/>
<evidence type="ECO:0000256" key="5">
    <source>
        <dbReference type="ARBA" id="ARBA00022737"/>
    </source>
</evidence>